<dbReference type="InterPro" id="IPR035979">
    <property type="entry name" value="RBD_domain_sf"/>
</dbReference>
<proteinExistence type="inferred from homology"/>
<feature type="region of interest" description="Disordered" evidence="5">
    <location>
        <begin position="167"/>
        <end position="210"/>
    </location>
</feature>
<dbReference type="InterPro" id="IPR040434">
    <property type="entry name" value="TSAP1"/>
</dbReference>
<evidence type="ECO:0000313" key="8">
    <source>
        <dbReference type="Proteomes" id="UP000318571"/>
    </source>
</evidence>
<dbReference type="PROSITE" id="PS50102">
    <property type="entry name" value="RRM"/>
    <property type="match status" value="3"/>
</dbReference>
<dbReference type="SMART" id="SM00360">
    <property type="entry name" value="RRM"/>
    <property type="match status" value="2"/>
</dbReference>
<dbReference type="EMBL" id="VCGU01000459">
    <property type="protein sequence ID" value="TRY60969.1"/>
    <property type="molecule type" value="Genomic_DNA"/>
</dbReference>
<evidence type="ECO:0000259" key="6">
    <source>
        <dbReference type="PROSITE" id="PS50102"/>
    </source>
</evidence>
<reference evidence="7 8" key="1">
    <citation type="journal article" date="2018" name="Nat. Ecol. Evol.">
        <title>Genomic signatures of mitonuclear coevolution across populations of Tigriopus californicus.</title>
        <authorList>
            <person name="Barreto F.S."/>
            <person name="Watson E.T."/>
            <person name="Lima T.G."/>
            <person name="Willett C.S."/>
            <person name="Edmands S."/>
            <person name="Li W."/>
            <person name="Burton R.S."/>
        </authorList>
    </citation>
    <scope>NUCLEOTIDE SEQUENCE [LARGE SCALE GENOMIC DNA]</scope>
    <source>
        <strain evidence="7 8">San Diego</strain>
    </source>
</reference>
<dbReference type="GO" id="GO:0003723">
    <property type="term" value="F:RNA binding"/>
    <property type="evidence" value="ECO:0007669"/>
    <property type="project" value="UniProtKB-UniRule"/>
</dbReference>
<dbReference type="Proteomes" id="UP000318571">
    <property type="component" value="Chromosome 8"/>
</dbReference>
<dbReference type="STRING" id="6832.A0A553N6A9"/>
<comment type="similarity">
    <text evidence="1">Belongs to the RRM TRSPAP family.</text>
</comment>
<dbReference type="AlphaFoldDB" id="A0A553N6A9"/>
<keyword evidence="2 4" id="KW-0694">RNA-binding</keyword>
<dbReference type="InterPro" id="IPR000504">
    <property type="entry name" value="RRM_dom"/>
</dbReference>
<gene>
    <name evidence="7" type="ORF">TCAL_07464</name>
</gene>
<sequence>MDEDFIRGAFAAMGETNVLTIKIIKNKFTGEPASYGFVNFDSDPSALMAMHKLNGKIMPNSQPPIRFKLNHNSTRLMPGEKDHSIWVGDLSPDVDDLQLYKFFSARFQTVKSAKVVLDGSGFSKGYGFIRFGNEQEQNTALMSMMGVSGLGAKPIKVSLAVPKWKMDQQNAERGEGGPPGGGYGGRSGGGGGQYNQHHHQNAPSSGGSITDHLPASALAMVVSNASGNPNAGAAMVAEAQSKEYAQMWQQYYKQQWEQYAAWNEYSSQYAASGYYGDYSANGQEQSGEGNMNHGTMQAFQSSYSIFEGDDEDLVEHSEVFDTELINSDFLSRSEELWSSAENSRWPICFQLNHASAKQSGYRYAEREYSIWISNLSKDVNERDLQKTFGTRYESVKAVKVIDEDGSSRKFGFVRFGDHNDQREALIHMNGFQGLGSKPIKVSVAIPKPGLSEATSLMADAYSNPSYTPYYEQYWSDKAAWSNYGSFQVSYDTPLNVDAMNTEFVARSQQVWADIEKERWLFDLDQEDGFVPNFKKKSPPTCTSTDLNHELPISTISDA</sequence>
<dbReference type="PANTHER" id="PTHR37457:SF3">
    <property type="entry name" value="TRNA SELENOCYSTEINE-ASSOCIATED PROTEIN 1"/>
    <property type="match status" value="1"/>
</dbReference>
<evidence type="ECO:0000256" key="1">
    <source>
        <dbReference type="ARBA" id="ARBA00008920"/>
    </source>
</evidence>
<evidence type="ECO:0000256" key="4">
    <source>
        <dbReference type="PROSITE-ProRule" id="PRU00176"/>
    </source>
</evidence>
<dbReference type="InterPro" id="IPR012677">
    <property type="entry name" value="Nucleotide-bd_a/b_plait_sf"/>
</dbReference>
<feature type="domain" description="RRM" evidence="6">
    <location>
        <begin position="1"/>
        <end position="72"/>
    </location>
</feature>
<evidence type="ECO:0000256" key="3">
    <source>
        <dbReference type="ARBA" id="ARBA00033477"/>
    </source>
</evidence>
<keyword evidence="8" id="KW-1185">Reference proteome</keyword>
<organism evidence="7 8">
    <name type="scientific">Tigriopus californicus</name>
    <name type="common">Marine copepod</name>
    <dbReference type="NCBI Taxonomy" id="6832"/>
    <lineage>
        <taxon>Eukaryota</taxon>
        <taxon>Metazoa</taxon>
        <taxon>Ecdysozoa</taxon>
        <taxon>Arthropoda</taxon>
        <taxon>Crustacea</taxon>
        <taxon>Multicrustacea</taxon>
        <taxon>Hexanauplia</taxon>
        <taxon>Copepoda</taxon>
        <taxon>Harpacticoida</taxon>
        <taxon>Harpacticidae</taxon>
        <taxon>Tigriopus</taxon>
    </lineage>
</organism>
<feature type="domain" description="RRM" evidence="6">
    <location>
        <begin position="368"/>
        <end position="446"/>
    </location>
</feature>
<feature type="compositionally biased region" description="Gly residues" evidence="5">
    <location>
        <begin position="176"/>
        <end position="193"/>
    </location>
</feature>
<protein>
    <recommendedName>
        <fullName evidence="3">tRNA selenocysteine-associated protein 1</fullName>
    </recommendedName>
</protein>
<accession>A0A553N6A9</accession>
<evidence type="ECO:0000256" key="5">
    <source>
        <dbReference type="SAM" id="MobiDB-lite"/>
    </source>
</evidence>
<feature type="domain" description="RRM" evidence="6">
    <location>
        <begin position="83"/>
        <end position="162"/>
    </location>
</feature>
<name>A0A553N6A9_TIGCA</name>
<comment type="caution">
    <text evidence="7">The sequence shown here is derived from an EMBL/GenBank/DDBJ whole genome shotgun (WGS) entry which is preliminary data.</text>
</comment>
<dbReference type="Pfam" id="PF00076">
    <property type="entry name" value="RRM_1"/>
    <property type="match status" value="3"/>
</dbReference>
<dbReference type="InterPro" id="IPR041085">
    <property type="entry name" value="TSAP1_C"/>
</dbReference>
<evidence type="ECO:0000256" key="2">
    <source>
        <dbReference type="ARBA" id="ARBA00022884"/>
    </source>
</evidence>
<dbReference type="PANTHER" id="PTHR37457">
    <property type="entry name" value="TRNA SELENOCYSTEINE 1-ASSOCIATED PROTEIN 1-RELATED"/>
    <property type="match status" value="1"/>
</dbReference>
<dbReference type="SUPFAM" id="SSF54928">
    <property type="entry name" value="RNA-binding domain, RBD"/>
    <property type="match status" value="3"/>
</dbReference>
<evidence type="ECO:0000313" key="7">
    <source>
        <dbReference type="EMBL" id="TRY60969.1"/>
    </source>
</evidence>
<dbReference type="FunFam" id="3.30.70.330:FF:000159">
    <property type="entry name" value="tRNA selenocysteine 1-associated protein 1"/>
    <property type="match status" value="1"/>
</dbReference>
<dbReference type="Gene3D" id="3.30.70.330">
    <property type="match status" value="3"/>
</dbReference>
<dbReference type="Pfam" id="PF17654">
    <property type="entry name" value="Trnau1ap"/>
    <property type="match status" value="1"/>
</dbReference>